<dbReference type="SUPFAM" id="SSF56112">
    <property type="entry name" value="Protein kinase-like (PK-like)"/>
    <property type="match status" value="1"/>
</dbReference>
<dbReference type="InterPro" id="IPR051824">
    <property type="entry name" value="LRR_Rcpt-Like_S/T_Kinase"/>
</dbReference>
<keyword evidence="1" id="KW-0418">Kinase</keyword>
<sequence>KSDVYSFGVVLLELVTGKRAVDASFGEDRDIVRWVADTIAASYGDNNGKSADHLKPLVDPRLSPSSEEYEAMVRVLNVGLLCTSAFPMNRPPMRKVVELLKDRRDMGFVVPPAQCKP</sequence>
<dbReference type="AlphaFoldDB" id="A0A1D1YZ32"/>
<keyword evidence="1" id="KW-0808">Transferase</keyword>
<accession>A0A1D1YZ32</accession>
<dbReference type="PANTHER" id="PTHR48006">
    <property type="entry name" value="LEUCINE-RICH REPEAT-CONTAINING PROTEIN DDB_G0281931-RELATED"/>
    <property type="match status" value="1"/>
</dbReference>
<proteinExistence type="predicted"/>
<gene>
    <name evidence="1" type="primary">HSL2_3</name>
    <name evidence="1" type="ORF">g.15825</name>
</gene>
<protein>
    <submittedName>
        <fullName evidence="1">LRR receptor-like serine/threonine-protein kinase HSL2</fullName>
    </submittedName>
</protein>
<organism evidence="1">
    <name type="scientific">Anthurium amnicola</name>
    <dbReference type="NCBI Taxonomy" id="1678845"/>
    <lineage>
        <taxon>Eukaryota</taxon>
        <taxon>Viridiplantae</taxon>
        <taxon>Streptophyta</taxon>
        <taxon>Embryophyta</taxon>
        <taxon>Tracheophyta</taxon>
        <taxon>Spermatophyta</taxon>
        <taxon>Magnoliopsida</taxon>
        <taxon>Liliopsida</taxon>
        <taxon>Araceae</taxon>
        <taxon>Pothoideae</taxon>
        <taxon>Potheae</taxon>
        <taxon>Anthurium</taxon>
    </lineage>
</organism>
<name>A0A1D1YZ32_9ARAE</name>
<dbReference type="GO" id="GO:0016301">
    <property type="term" value="F:kinase activity"/>
    <property type="evidence" value="ECO:0007669"/>
    <property type="project" value="UniProtKB-KW"/>
</dbReference>
<evidence type="ECO:0000313" key="1">
    <source>
        <dbReference type="EMBL" id="JAT59907.1"/>
    </source>
</evidence>
<dbReference type="InterPro" id="IPR011009">
    <property type="entry name" value="Kinase-like_dom_sf"/>
</dbReference>
<feature type="non-terminal residue" evidence="1">
    <location>
        <position position="1"/>
    </location>
</feature>
<dbReference type="PANTHER" id="PTHR48006:SF92">
    <property type="entry name" value="LRR RECEPTOR-LIKE SERINE_THREONINE-PROTEIN KINASE GSO1"/>
    <property type="match status" value="1"/>
</dbReference>
<dbReference type="Gene3D" id="1.10.510.10">
    <property type="entry name" value="Transferase(Phosphotransferase) domain 1"/>
    <property type="match status" value="1"/>
</dbReference>
<keyword evidence="1" id="KW-0675">Receptor</keyword>
<dbReference type="EMBL" id="GDJX01008029">
    <property type="protein sequence ID" value="JAT59907.1"/>
    <property type="molecule type" value="Transcribed_RNA"/>
</dbReference>
<reference evidence="1" key="1">
    <citation type="submission" date="2015-07" db="EMBL/GenBank/DDBJ databases">
        <title>Transcriptome Assembly of Anthurium amnicola.</title>
        <authorList>
            <person name="Suzuki J."/>
        </authorList>
    </citation>
    <scope>NUCLEOTIDE SEQUENCE</scope>
</reference>